<accession>A0A3N4JSU8</accession>
<protein>
    <submittedName>
        <fullName evidence="3">DDE-domain-containing protein</fullName>
    </submittedName>
</protein>
<evidence type="ECO:0000313" key="4">
    <source>
        <dbReference type="Proteomes" id="UP000276215"/>
    </source>
</evidence>
<dbReference type="AlphaFoldDB" id="A0A3N4JSU8"/>
<sequence length="351" mass="40308">MYPDIDSTLFPFSNGWFRGFLSRYKISLRSITNKAQKLPADYQILILNWLRFNRRNSQPHPANFWEVAVDHPVGRYELANICNLDETPIPFEYLQGKTYNKEGEKTIRVKETRSGWDKRQATLVLCIFADGIPRVPPMVIFHGTGVRLQAERRCNNRDVLVEFNPTAYMNDRLFTRYISQYLIPVLEGRPTLFALDLMGLHKTPAVLNLLHQNNITPSLIPGGCTGLVQPLDVSVNKPFKELMQDLTDEQIFQLESVAEFEKWMVGDRRVMTTECVGDAFRQFHQEKGEVIRCSFWKVGLSLPIDGCLDHELAIKGFKNLEIGDWREESGSQDERAEVGNDADSDIELVHT</sequence>
<gene>
    <name evidence="3" type="ORF">L873DRAFT_1842395</name>
</gene>
<evidence type="ECO:0000313" key="3">
    <source>
        <dbReference type="EMBL" id="RPB01416.1"/>
    </source>
</evidence>
<reference evidence="3 4" key="1">
    <citation type="journal article" date="2018" name="Nat. Ecol. Evol.">
        <title>Pezizomycetes genomes reveal the molecular basis of ectomycorrhizal truffle lifestyle.</title>
        <authorList>
            <person name="Murat C."/>
            <person name="Payen T."/>
            <person name="Noel B."/>
            <person name="Kuo A."/>
            <person name="Morin E."/>
            <person name="Chen J."/>
            <person name="Kohler A."/>
            <person name="Krizsan K."/>
            <person name="Balestrini R."/>
            <person name="Da Silva C."/>
            <person name="Montanini B."/>
            <person name="Hainaut M."/>
            <person name="Levati E."/>
            <person name="Barry K.W."/>
            <person name="Belfiori B."/>
            <person name="Cichocki N."/>
            <person name="Clum A."/>
            <person name="Dockter R.B."/>
            <person name="Fauchery L."/>
            <person name="Guy J."/>
            <person name="Iotti M."/>
            <person name="Le Tacon F."/>
            <person name="Lindquist E.A."/>
            <person name="Lipzen A."/>
            <person name="Malagnac F."/>
            <person name="Mello A."/>
            <person name="Molinier V."/>
            <person name="Miyauchi S."/>
            <person name="Poulain J."/>
            <person name="Riccioni C."/>
            <person name="Rubini A."/>
            <person name="Sitrit Y."/>
            <person name="Splivallo R."/>
            <person name="Traeger S."/>
            <person name="Wang M."/>
            <person name="Zifcakova L."/>
            <person name="Wipf D."/>
            <person name="Zambonelli A."/>
            <person name="Paolocci F."/>
            <person name="Nowrousian M."/>
            <person name="Ottonello S."/>
            <person name="Baldrian P."/>
            <person name="Spatafora J.W."/>
            <person name="Henrissat B."/>
            <person name="Nagy L.G."/>
            <person name="Aury J.M."/>
            <person name="Wincker P."/>
            <person name="Grigoriev I.V."/>
            <person name="Bonfante P."/>
            <person name="Martin F.M."/>
        </authorList>
    </citation>
    <scope>NUCLEOTIDE SEQUENCE [LARGE SCALE GENOMIC DNA]</scope>
    <source>
        <strain evidence="3 4">120613-1</strain>
    </source>
</reference>
<dbReference type="Proteomes" id="UP000276215">
    <property type="component" value="Unassembled WGS sequence"/>
</dbReference>
<dbReference type="EMBL" id="ML120373">
    <property type="protein sequence ID" value="RPB01416.1"/>
    <property type="molecule type" value="Genomic_DNA"/>
</dbReference>
<dbReference type="InterPro" id="IPR050863">
    <property type="entry name" value="CenT-Element_Derived"/>
</dbReference>
<dbReference type="Pfam" id="PF03184">
    <property type="entry name" value="DDE_1"/>
    <property type="match status" value="1"/>
</dbReference>
<dbReference type="GO" id="GO:0003677">
    <property type="term" value="F:DNA binding"/>
    <property type="evidence" value="ECO:0007669"/>
    <property type="project" value="TreeGrafter"/>
</dbReference>
<dbReference type="GO" id="GO:0005634">
    <property type="term" value="C:nucleus"/>
    <property type="evidence" value="ECO:0007669"/>
    <property type="project" value="TreeGrafter"/>
</dbReference>
<organism evidence="3 4">
    <name type="scientific">Choiromyces venosus 120613-1</name>
    <dbReference type="NCBI Taxonomy" id="1336337"/>
    <lineage>
        <taxon>Eukaryota</taxon>
        <taxon>Fungi</taxon>
        <taxon>Dikarya</taxon>
        <taxon>Ascomycota</taxon>
        <taxon>Pezizomycotina</taxon>
        <taxon>Pezizomycetes</taxon>
        <taxon>Pezizales</taxon>
        <taxon>Tuberaceae</taxon>
        <taxon>Choiromyces</taxon>
    </lineage>
</organism>
<dbReference type="InterPro" id="IPR004875">
    <property type="entry name" value="DDE_SF_endonuclease_dom"/>
</dbReference>
<evidence type="ECO:0000256" key="1">
    <source>
        <dbReference type="SAM" id="MobiDB-lite"/>
    </source>
</evidence>
<feature type="compositionally biased region" description="Basic and acidic residues" evidence="1">
    <location>
        <begin position="328"/>
        <end position="338"/>
    </location>
</feature>
<evidence type="ECO:0000259" key="2">
    <source>
        <dbReference type="Pfam" id="PF03184"/>
    </source>
</evidence>
<name>A0A3N4JSU8_9PEZI</name>
<dbReference type="OrthoDB" id="3341102at2759"/>
<feature type="region of interest" description="Disordered" evidence="1">
    <location>
        <begin position="328"/>
        <end position="351"/>
    </location>
</feature>
<feature type="compositionally biased region" description="Acidic residues" evidence="1">
    <location>
        <begin position="340"/>
        <end position="351"/>
    </location>
</feature>
<feature type="domain" description="DDE-1" evidence="2">
    <location>
        <begin position="118"/>
        <end position="241"/>
    </location>
</feature>
<keyword evidence="4" id="KW-1185">Reference proteome</keyword>
<proteinExistence type="predicted"/>
<dbReference type="PANTHER" id="PTHR19303">
    <property type="entry name" value="TRANSPOSON"/>
    <property type="match status" value="1"/>
</dbReference>